<organism evidence="1 2">
    <name type="scientific">Halomonas alimentaria</name>
    <dbReference type="NCBI Taxonomy" id="147248"/>
    <lineage>
        <taxon>Bacteria</taxon>
        <taxon>Pseudomonadati</taxon>
        <taxon>Pseudomonadota</taxon>
        <taxon>Gammaproteobacteria</taxon>
        <taxon>Oceanospirillales</taxon>
        <taxon>Halomonadaceae</taxon>
        <taxon>Halomonas</taxon>
    </lineage>
</organism>
<evidence type="ECO:0000313" key="1">
    <source>
        <dbReference type="EMBL" id="NAW35026.1"/>
    </source>
</evidence>
<dbReference type="RefSeq" id="WP_161432260.1">
    <property type="nucleotide sequence ID" value="NZ_WUTT01000001.1"/>
</dbReference>
<dbReference type="AlphaFoldDB" id="A0A7X4W7M4"/>
<dbReference type="Gene3D" id="1.10.3540.10">
    <property type="entry name" value="uncharacterized protein from magnetospirillum magneticum domain"/>
    <property type="match status" value="1"/>
</dbReference>
<dbReference type="InterPro" id="IPR014948">
    <property type="entry name" value="BrxA"/>
</dbReference>
<dbReference type="Pfam" id="PF08849">
    <property type="entry name" value="BrxA"/>
    <property type="match status" value="1"/>
</dbReference>
<protein>
    <submittedName>
        <fullName evidence="1">DUF1819 family protein</fullName>
    </submittedName>
</protein>
<name>A0A7X4W7M4_9GAMM</name>
<keyword evidence="2" id="KW-1185">Reference proteome</keyword>
<dbReference type="EMBL" id="WUTT01000001">
    <property type="protein sequence ID" value="NAW35026.1"/>
    <property type="molecule type" value="Genomic_DNA"/>
</dbReference>
<accession>A0A7X4W7M4</accession>
<evidence type="ECO:0000313" key="2">
    <source>
        <dbReference type="Proteomes" id="UP000487929"/>
    </source>
</evidence>
<dbReference type="InterPro" id="IPR023137">
    <property type="entry name" value="BrxA_sf"/>
</dbReference>
<dbReference type="OrthoDB" id="1093088at2"/>
<proteinExistence type="predicted"/>
<sequence length="261" mass="30153">MSQPPLYTTQLQAGLGLIEETQRLLELYEPDMSTQQLYERALESGQFPLVTARRLLNIVKECFAPRYLRQPGVAESVKLLFPCLDSDERRQLLMLHTARANVILADFIREVYWPRYTSGRNSLSRDDALRFVEDAVREGRTQKRWADSTISRMSGYLLSACADFGLLEDRLRGPRRLYSLRLSTRVAGYLAYDLKLQDLGDNQVLNHPDWQLFGLERVDVREQFKRLSLEGLLIMQTAGDVTHISWQHKNMQKVVDVLAGY</sequence>
<dbReference type="Proteomes" id="UP000487929">
    <property type="component" value="Unassembled WGS sequence"/>
</dbReference>
<reference evidence="1 2" key="1">
    <citation type="submission" date="2019-12" db="EMBL/GenBank/DDBJ databases">
        <title>Draft genome sequencing of Halomonas alimentaria DSM 15356.</title>
        <authorList>
            <person name="Pandiyan K."/>
            <person name="Kushwaha P."/>
            <person name="Gowdham M."/>
            <person name="Chakdar H."/>
            <person name="Singh A."/>
            <person name="Kumar M."/>
            <person name="Saxena A.K."/>
        </authorList>
    </citation>
    <scope>NUCLEOTIDE SEQUENCE [LARGE SCALE GENOMIC DNA]</scope>
    <source>
        <strain evidence="1 2">DSM 15356</strain>
    </source>
</reference>
<gene>
    <name evidence="1" type="ORF">GRB96_11430</name>
</gene>
<comment type="caution">
    <text evidence="1">The sequence shown here is derived from an EMBL/GenBank/DDBJ whole genome shotgun (WGS) entry which is preliminary data.</text>
</comment>